<reference evidence="2" key="1">
    <citation type="journal article" date="2021" name="PeerJ">
        <title>Extensive microbial diversity within the chicken gut microbiome revealed by metagenomics and culture.</title>
        <authorList>
            <person name="Gilroy R."/>
            <person name="Ravi A."/>
            <person name="Getino M."/>
            <person name="Pursley I."/>
            <person name="Horton D.L."/>
            <person name="Alikhan N.F."/>
            <person name="Baker D."/>
            <person name="Gharbi K."/>
            <person name="Hall N."/>
            <person name="Watson M."/>
            <person name="Adriaenssens E.M."/>
            <person name="Foster-Nyarko E."/>
            <person name="Jarju S."/>
            <person name="Secka A."/>
            <person name="Antonio M."/>
            <person name="Oren A."/>
            <person name="Chaudhuri R.R."/>
            <person name="La Ragione R."/>
            <person name="Hildebrand F."/>
            <person name="Pallen M.J."/>
        </authorList>
    </citation>
    <scope>NUCLEOTIDE SEQUENCE</scope>
    <source>
        <strain evidence="2">5134</strain>
    </source>
</reference>
<evidence type="ECO:0000256" key="1">
    <source>
        <dbReference type="SAM" id="SignalP"/>
    </source>
</evidence>
<dbReference type="Proteomes" id="UP000886844">
    <property type="component" value="Unassembled WGS sequence"/>
</dbReference>
<dbReference type="AlphaFoldDB" id="A0A9D1Z114"/>
<comment type="caution">
    <text evidence="2">The sequence shown here is derived from an EMBL/GenBank/DDBJ whole genome shotgun (WGS) entry which is preliminary data.</text>
</comment>
<feature type="signal peptide" evidence="1">
    <location>
        <begin position="1"/>
        <end position="19"/>
    </location>
</feature>
<evidence type="ECO:0000313" key="3">
    <source>
        <dbReference type="Proteomes" id="UP000886844"/>
    </source>
</evidence>
<feature type="chain" id="PRO_5038734655" description="IPT/TIG domain-containing protein" evidence="1">
    <location>
        <begin position="20"/>
        <end position="491"/>
    </location>
</feature>
<organism evidence="2 3">
    <name type="scientific">Candidatus Alistipes intestinigallinarum</name>
    <dbReference type="NCBI Taxonomy" id="2838440"/>
    <lineage>
        <taxon>Bacteria</taxon>
        <taxon>Pseudomonadati</taxon>
        <taxon>Bacteroidota</taxon>
        <taxon>Bacteroidia</taxon>
        <taxon>Bacteroidales</taxon>
        <taxon>Rikenellaceae</taxon>
        <taxon>Alistipes</taxon>
    </lineage>
</organism>
<keyword evidence="1" id="KW-0732">Signal</keyword>
<dbReference type="EMBL" id="DXDA01000065">
    <property type="protein sequence ID" value="HIY69427.1"/>
    <property type="molecule type" value="Genomic_DNA"/>
</dbReference>
<name>A0A9D1Z114_9BACT</name>
<gene>
    <name evidence="2" type="ORF">H9828_08420</name>
</gene>
<reference evidence="2" key="2">
    <citation type="submission" date="2021-04" db="EMBL/GenBank/DDBJ databases">
        <authorList>
            <person name="Gilroy R."/>
        </authorList>
    </citation>
    <scope>NUCLEOTIDE SEQUENCE</scope>
    <source>
        <strain evidence="2">5134</strain>
    </source>
</reference>
<evidence type="ECO:0000313" key="2">
    <source>
        <dbReference type="EMBL" id="HIY69427.1"/>
    </source>
</evidence>
<accession>A0A9D1Z114</accession>
<proteinExistence type="predicted"/>
<sequence>MKKLWLLLLAAGAMTFAPACSDDDDNGPSCPVKCTVPATAEIGSELTITGQGFDAAAEIALRDDSGVESKLENPQITATSYTGTVPLTLTPGSYTVVLYQEGIWELGSVQLTMAADKDCPVLSITVPETIRLNEELEIAGAGFTSDMQILLENTADQSRKELTVTLSGIGVTCTIPEGVSAGLYNVILKQGAYEWKIAESVPAGIYKRLKSVTVNVSIECETVTVEELAQYLYESSQDTGVTMDEATAQMYAEYYISNGAFDPMTNTAAYTFTYDAQGNPASSTKKGLYDEEVSDWLAFTVDGNQLSATNKDFEEGTDGIRSFVWTLDNGRIEASTISYEKRDVNYRWVYDAQGLWSGVNYASDNSAYLTLTYNAGKFLGNGSNTMFTYTDAPQQNAIFGVDMAKLFLGMQTINIIEADHLAAICLNLAGTSSTALPATVVEMDGSTPTITYTFDNDGYVTGVNWEVVNGKDPNFQHFDASNKTSYTLVYE</sequence>
<evidence type="ECO:0008006" key="4">
    <source>
        <dbReference type="Google" id="ProtNLM"/>
    </source>
</evidence>
<protein>
    <recommendedName>
        <fullName evidence="4">IPT/TIG domain-containing protein</fullName>
    </recommendedName>
</protein>